<feature type="domain" description="BD-FAE-like" evidence="2">
    <location>
        <begin position="8"/>
        <end position="192"/>
    </location>
</feature>
<keyword evidence="4" id="KW-1185">Reference proteome</keyword>
<dbReference type="InterPro" id="IPR050300">
    <property type="entry name" value="GDXG_lipolytic_enzyme"/>
</dbReference>
<evidence type="ECO:0000313" key="3">
    <source>
        <dbReference type="EMBL" id="CAI9119343.1"/>
    </source>
</evidence>
<dbReference type="Gene3D" id="3.40.50.1820">
    <property type="entry name" value="alpha/beta hydrolase"/>
    <property type="match status" value="1"/>
</dbReference>
<dbReference type="EMBL" id="CATKSH010000001">
    <property type="protein sequence ID" value="CAI9119343.1"/>
    <property type="molecule type" value="Genomic_DNA"/>
</dbReference>
<keyword evidence="1 3" id="KW-0378">Hydrolase</keyword>
<protein>
    <submittedName>
        <fullName evidence="3">Alpha/beta hydrolase</fullName>
    </submittedName>
</protein>
<comment type="caution">
    <text evidence="3">The sequence shown here is derived from an EMBL/GenBank/DDBJ whole genome shotgun (WGS) entry which is preliminary data.</text>
</comment>
<dbReference type="InterPro" id="IPR049492">
    <property type="entry name" value="BD-FAE-like_dom"/>
</dbReference>
<dbReference type="SUPFAM" id="SSF53474">
    <property type="entry name" value="alpha/beta-Hydrolases"/>
    <property type="match status" value="1"/>
</dbReference>
<evidence type="ECO:0000256" key="1">
    <source>
        <dbReference type="ARBA" id="ARBA00022801"/>
    </source>
</evidence>
<reference evidence="3" key="1">
    <citation type="submission" date="2023-03" db="EMBL/GenBank/DDBJ databases">
        <authorList>
            <person name="Cleenwerck I."/>
        </authorList>
    </citation>
    <scope>NUCLEOTIDE SEQUENCE</scope>
    <source>
        <strain evidence="3">LMG 32879</strain>
    </source>
</reference>
<dbReference type="InterPro" id="IPR029058">
    <property type="entry name" value="AB_hydrolase_fold"/>
</dbReference>
<dbReference type="Pfam" id="PF20434">
    <property type="entry name" value="BD-FAE"/>
    <property type="match status" value="1"/>
</dbReference>
<gene>
    <name evidence="3" type="ORF">LMG32879_000156</name>
</gene>
<dbReference type="GO" id="GO:0016787">
    <property type="term" value="F:hydrolase activity"/>
    <property type="evidence" value="ECO:0007669"/>
    <property type="project" value="UniProtKB-KW"/>
</dbReference>
<evidence type="ECO:0000313" key="4">
    <source>
        <dbReference type="Proteomes" id="UP001176960"/>
    </source>
</evidence>
<dbReference type="PANTHER" id="PTHR48081:SF6">
    <property type="entry name" value="PEPTIDASE S9 PROLYL OLIGOPEPTIDASE CATALYTIC DOMAIN-CONTAINING PROTEIN"/>
    <property type="match status" value="1"/>
</dbReference>
<dbReference type="Proteomes" id="UP001176960">
    <property type="component" value="Unassembled WGS sequence"/>
</dbReference>
<proteinExistence type="predicted"/>
<dbReference type="PANTHER" id="PTHR48081">
    <property type="entry name" value="AB HYDROLASE SUPERFAMILY PROTEIN C4A8.06C"/>
    <property type="match status" value="1"/>
</dbReference>
<evidence type="ECO:0000259" key="2">
    <source>
        <dbReference type="Pfam" id="PF20434"/>
    </source>
</evidence>
<dbReference type="AlphaFoldDB" id="A0AA35Y056"/>
<sequence length="239" mass="25766">MNPTGSAILIAGGGGYKHIENGTEAMPSARWLASIGITAFVLTYRLPREGWRAGARAPLQDAERAIRVIRGQSASLGIDPRKVGVLGFSAGGHLLGMETVLASRLSYQPVDALDRISGNPDFSLLIYPIVTLEPPFQDTSTRRVLIGEDPNPVESVEWSVQTHVHPGLAPFFLVQAADDPISNPANTAILQAACERNGVDVDRHLFPTGGHGFGLGRPGTETVDWPRMAEAWMAKRHFL</sequence>
<accession>A0AA35Y056</accession>
<organism evidence="3 4">
    <name type="scientific">Brytella acorum</name>
    <dbReference type="NCBI Taxonomy" id="2959299"/>
    <lineage>
        <taxon>Bacteria</taxon>
        <taxon>Pseudomonadati</taxon>
        <taxon>Pseudomonadota</taxon>
        <taxon>Alphaproteobacteria</taxon>
        <taxon>Acetobacterales</taxon>
        <taxon>Acetobacteraceae</taxon>
        <taxon>Brytella</taxon>
    </lineage>
</organism>
<dbReference type="RefSeq" id="WP_289842340.1">
    <property type="nucleotide sequence ID" value="NZ_JARBJP010000005.1"/>
</dbReference>
<name>A0AA35Y056_9PROT</name>